<name>A0A9P1D816_9DINO</name>
<feature type="compositionally biased region" description="Polar residues" evidence="1">
    <location>
        <begin position="17"/>
        <end position="27"/>
    </location>
</feature>
<reference evidence="3 4" key="2">
    <citation type="submission" date="2024-05" db="EMBL/GenBank/DDBJ databases">
        <authorList>
            <person name="Chen Y."/>
            <person name="Shah S."/>
            <person name="Dougan E. K."/>
            <person name="Thang M."/>
            <person name="Chan C."/>
        </authorList>
    </citation>
    <scope>NUCLEOTIDE SEQUENCE [LARGE SCALE GENOMIC DNA]</scope>
</reference>
<dbReference type="EMBL" id="CAMXCT020003526">
    <property type="protein sequence ID" value="CAL1158295.1"/>
    <property type="molecule type" value="Genomic_DNA"/>
</dbReference>
<feature type="region of interest" description="Disordered" evidence="1">
    <location>
        <begin position="1"/>
        <end position="95"/>
    </location>
</feature>
<dbReference type="EMBL" id="CAMXCT030003526">
    <property type="protein sequence ID" value="CAL4792232.1"/>
    <property type="molecule type" value="Genomic_DNA"/>
</dbReference>
<gene>
    <name evidence="2" type="ORF">C1SCF055_LOCUS30684</name>
</gene>
<dbReference type="Proteomes" id="UP001152797">
    <property type="component" value="Unassembled WGS sequence"/>
</dbReference>
<organism evidence="2">
    <name type="scientific">Cladocopium goreaui</name>
    <dbReference type="NCBI Taxonomy" id="2562237"/>
    <lineage>
        <taxon>Eukaryota</taxon>
        <taxon>Sar</taxon>
        <taxon>Alveolata</taxon>
        <taxon>Dinophyceae</taxon>
        <taxon>Suessiales</taxon>
        <taxon>Symbiodiniaceae</taxon>
        <taxon>Cladocopium</taxon>
    </lineage>
</organism>
<dbReference type="AlphaFoldDB" id="A0A9P1D816"/>
<feature type="non-terminal residue" evidence="2">
    <location>
        <position position="1"/>
    </location>
</feature>
<dbReference type="EMBL" id="CAMXCT010003526">
    <property type="protein sequence ID" value="CAI4004920.1"/>
    <property type="molecule type" value="Genomic_DNA"/>
</dbReference>
<evidence type="ECO:0000313" key="3">
    <source>
        <dbReference type="EMBL" id="CAL4792232.1"/>
    </source>
</evidence>
<feature type="non-terminal residue" evidence="2">
    <location>
        <position position="149"/>
    </location>
</feature>
<proteinExistence type="predicted"/>
<evidence type="ECO:0000313" key="4">
    <source>
        <dbReference type="Proteomes" id="UP001152797"/>
    </source>
</evidence>
<keyword evidence="4" id="KW-1185">Reference proteome</keyword>
<evidence type="ECO:0000313" key="2">
    <source>
        <dbReference type="EMBL" id="CAI4004920.1"/>
    </source>
</evidence>
<sequence length="149" mass="16700">VNSHTAASSLMCRVNKRQPTVQGSTLGNRRPMLPGSRRIRPPPPQPAADMGAPTHHRPRLAMEPRRAMALSMDSPPRPIRPIRPLLTRQRDTAWGKVHTTTCSSPALAPPEWSPMEATKELKARSHRLRRHKCSTRSLGRLIRPLPLEV</sequence>
<reference evidence="2" key="1">
    <citation type="submission" date="2022-10" db="EMBL/GenBank/DDBJ databases">
        <authorList>
            <person name="Chen Y."/>
            <person name="Dougan E. K."/>
            <person name="Chan C."/>
            <person name="Rhodes N."/>
            <person name="Thang M."/>
        </authorList>
    </citation>
    <scope>NUCLEOTIDE SEQUENCE</scope>
</reference>
<protein>
    <submittedName>
        <fullName evidence="2">Uncharacterized protein</fullName>
    </submittedName>
</protein>
<accession>A0A9P1D816</accession>
<evidence type="ECO:0000256" key="1">
    <source>
        <dbReference type="SAM" id="MobiDB-lite"/>
    </source>
</evidence>
<comment type="caution">
    <text evidence="2">The sequence shown here is derived from an EMBL/GenBank/DDBJ whole genome shotgun (WGS) entry which is preliminary data.</text>
</comment>